<feature type="transmembrane region" description="Helical" evidence="1">
    <location>
        <begin position="82"/>
        <end position="105"/>
    </location>
</feature>
<keyword evidence="3" id="KW-1185">Reference proteome</keyword>
<evidence type="ECO:0000313" key="2">
    <source>
        <dbReference type="EnsemblMetazoa" id="GAUT047008-PA"/>
    </source>
</evidence>
<dbReference type="Proteomes" id="UP000078200">
    <property type="component" value="Unassembled WGS sequence"/>
</dbReference>
<sequence>MQVLTALVKGSLREVAKWDVRNDLFMENRCHDIFLFPVTQWQTKQIRFMGFATFIARNPTNSMIMFTLILDASLYSSQSLQTSAMIAVFSLLLILVVLISSLFVWKRCYNARHPDEVEQVAAEWFALDPRLIDFCHHIRSETD</sequence>
<proteinExistence type="predicted"/>
<reference evidence="2" key="1">
    <citation type="submission" date="2020-05" db="UniProtKB">
        <authorList>
            <consortium name="EnsemblMetazoa"/>
        </authorList>
    </citation>
    <scope>IDENTIFICATION</scope>
    <source>
        <strain evidence="2">TTRI</strain>
    </source>
</reference>
<dbReference type="EnsemblMetazoa" id="GAUT047008-RA">
    <property type="protein sequence ID" value="GAUT047008-PA"/>
    <property type="gene ID" value="GAUT047008"/>
</dbReference>
<organism evidence="2 3">
    <name type="scientific">Glossina austeni</name>
    <name type="common">Savannah tsetse fly</name>
    <dbReference type="NCBI Taxonomy" id="7395"/>
    <lineage>
        <taxon>Eukaryota</taxon>
        <taxon>Metazoa</taxon>
        <taxon>Ecdysozoa</taxon>
        <taxon>Arthropoda</taxon>
        <taxon>Hexapoda</taxon>
        <taxon>Insecta</taxon>
        <taxon>Pterygota</taxon>
        <taxon>Neoptera</taxon>
        <taxon>Endopterygota</taxon>
        <taxon>Diptera</taxon>
        <taxon>Brachycera</taxon>
        <taxon>Muscomorpha</taxon>
        <taxon>Hippoboscoidea</taxon>
        <taxon>Glossinidae</taxon>
        <taxon>Glossina</taxon>
    </lineage>
</organism>
<feature type="transmembrane region" description="Helical" evidence="1">
    <location>
        <begin position="48"/>
        <end position="70"/>
    </location>
</feature>
<accession>A0A1A9VTI0</accession>
<dbReference type="VEuPathDB" id="VectorBase:GAUT047008"/>
<evidence type="ECO:0000313" key="3">
    <source>
        <dbReference type="Proteomes" id="UP000078200"/>
    </source>
</evidence>
<name>A0A1A9VTI0_GLOAU</name>
<evidence type="ECO:0000256" key="1">
    <source>
        <dbReference type="SAM" id="Phobius"/>
    </source>
</evidence>
<protein>
    <submittedName>
        <fullName evidence="2">Uncharacterized protein</fullName>
    </submittedName>
</protein>
<keyword evidence="1" id="KW-1133">Transmembrane helix</keyword>
<dbReference type="AlphaFoldDB" id="A0A1A9VTI0"/>
<keyword evidence="1" id="KW-0812">Transmembrane</keyword>
<keyword evidence="1" id="KW-0472">Membrane</keyword>